<dbReference type="EMBL" id="BJWL01000009">
    <property type="protein sequence ID" value="GFY93747.1"/>
    <property type="molecule type" value="Genomic_DNA"/>
</dbReference>
<evidence type="ECO:0000313" key="2">
    <source>
        <dbReference type="EMBL" id="GFY93747.1"/>
    </source>
</evidence>
<evidence type="ECO:0000256" key="1">
    <source>
        <dbReference type="SAM" id="MobiDB-lite"/>
    </source>
</evidence>
<accession>A0A7J0F755</accession>
<evidence type="ECO:0000313" key="3">
    <source>
        <dbReference type="Proteomes" id="UP000585474"/>
    </source>
</evidence>
<reference evidence="2 3" key="1">
    <citation type="submission" date="2019-07" db="EMBL/GenBank/DDBJ databases">
        <title>De Novo Assembly of kiwifruit Actinidia rufa.</title>
        <authorList>
            <person name="Sugita-Konishi S."/>
            <person name="Sato K."/>
            <person name="Mori E."/>
            <person name="Abe Y."/>
            <person name="Kisaki G."/>
            <person name="Hamano K."/>
            <person name="Suezawa K."/>
            <person name="Otani M."/>
            <person name="Fukuda T."/>
            <person name="Manabe T."/>
            <person name="Gomi K."/>
            <person name="Tabuchi M."/>
            <person name="Akimitsu K."/>
            <person name="Kataoka I."/>
        </authorList>
    </citation>
    <scope>NUCLEOTIDE SEQUENCE [LARGE SCALE GENOMIC DNA]</scope>
    <source>
        <strain evidence="3">cv. Fuchu</strain>
    </source>
</reference>
<feature type="region of interest" description="Disordered" evidence="1">
    <location>
        <begin position="181"/>
        <end position="223"/>
    </location>
</feature>
<dbReference type="OrthoDB" id="1745225at2759"/>
<dbReference type="AlphaFoldDB" id="A0A7J0F755"/>
<protein>
    <submittedName>
        <fullName evidence="2">Uncharacterized protein</fullName>
    </submittedName>
</protein>
<keyword evidence="3" id="KW-1185">Reference proteome</keyword>
<proteinExistence type="predicted"/>
<organism evidence="2 3">
    <name type="scientific">Actinidia rufa</name>
    <dbReference type="NCBI Taxonomy" id="165716"/>
    <lineage>
        <taxon>Eukaryota</taxon>
        <taxon>Viridiplantae</taxon>
        <taxon>Streptophyta</taxon>
        <taxon>Embryophyta</taxon>
        <taxon>Tracheophyta</taxon>
        <taxon>Spermatophyta</taxon>
        <taxon>Magnoliopsida</taxon>
        <taxon>eudicotyledons</taxon>
        <taxon>Gunneridae</taxon>
        <taxon>Pentapetalae</taxon>
        <taxon>asterids</taxon>
        <taxon>Ericales</taxon>
        <taxon>Actinidiaceae</taxon>
        <taxon>Actinidia</taxon>
    </lineage>
</organism>
<dbReference type="Proteomes" id="UP000585474">
    <property type="component" value="Unassembled WGS sequence"/>
</dbReference>
<comment type="caution">
    <text evidence="2">The sequence shown here is derived from an EMBL/GenBank/DDBJ whole genome shotgun (WGS) entry which is preliminary data.</text>
</comment>
<gene>
    <name evidence="2" type="ORF">Acr_09g0001930</name>
</gene>
<sequence length="223" mass="23915">MVMSEGIVFYRLLPYPSPLLLFPTKGPLLLLQAAIFPTPWGWSWGGRSGGRGRGTPRTGAIAEVEPIPAALPDFKQLQLQIAQLQSYLGLGANNHMTGELATFTSPITSVHQSDLTSKKIFGKGYEQDGLYYFGDPLPSSAVSSSLHVFSPPVLESSVLNELIHPRPLPILEPPLSTLPPNGFLPPIASQEPGPRVQAPLPVSSPESGISPPLVSDIPPPRFL</sequence>
<name>A0A7J0F755_9ERIC</name>